<keyword evidence="6" id="KW-0808">Transferase</keyword>
<dbReference type="InterPro" id="IPR045864">
    <property type="entry name" value="aa-tRNA-synth_II/BPL/LPL"/>
</dbReference>
<comment type="subcellular location">
    <subcellularLocation>
        <location evidence="2">Cytoplasm</location>
    </subcellularLocation>
</comment>
<comment type="cofactor">
    <cofactor evidence="1">
        <name>K(+)</name>
        <dbReference type="ChEBI" id="CHEBI:29103"/>
    </cofactor>
</comment>
<gene>
    <name evidence="13" type="ORF">CTOB1V02_LOCUS13480</name>
</gene>
<dbReference type="PANTHER" id="PTHR12835">
    <property type="entry name" value="BIOTIN PROTEIN LIGASE"/>
    <property type="match status" value="1"/>
</dbReference>
<dbReference type="InterPro" id="IPR043129">
    <property type="entry name" value="ATPase_NBD"/>
</dbReference>
<protein>
    <recommendedName>
        <fullName evidence="12">BPL/LPL catalytic domain-containing protein</fullName>
    </recommendedName>
</protein>
<keyword evidence="7" id="KW-0547">Nucleotide-binding</keyword>
<accession>A0A7R8WV11</accession>
<dbReference type="CDD" id="cd24015">
    <property type="entry name" value="ASKHA_NBD_PanK-III"/>
    <property type="match status" value="1"/>
</dbReference>
<evidence type="ECO:0000256" key="11">
    <source>
        <dbReference type="ARBA" id="ARBA00022993"/>
    </source>
</evidence>
<dbReference type="Gene3D" id="3.30.930.10">
    <property type="entry name" value="Bira Bifunctional Protein, Domain 2"/>
    <property type="match status" value="1"/>
</dbReference>
<proteinExistence type="inferred from homology"/>
<evidence type="ECO:0000256" key="5">
    <source>
        <dbReference type="ARBA" id="ARBA00022598"/>
    </source>
</evidence>
<dbReference type="InterPro" id="IPR036866">
    <property type="entry name" value="RibonucZ/Hydroxyglut_hydro"/>
</dbReference>
<evidence type="ECO:0000256" key="10">
    <source>
        <dbReference type="ARBA" id="ARBA00022958"/>
    </source>
</evidence>
<dbReference type="GO" id="GO:0015937">
    <property type="term" value="P:coenzyme A biosynthetic process"/>
    <property type="evidence" value="ECO:0007669"/>
    <property type="project" value="UniProtKB-KW"/>
</dbReference>
<evidence type="ECO:0000256" key="9">
    <source>
        <dbReference type="ARBA" id="ARBA00022840"/>
    </source>
</evidence>
<evidence type="ECO:0000313" key="13">
    <source>
        <dbReference type="EMBL" id="CAD7235665.1"/>
    </source>
</evidence>
<feature type="domain" description="BPL/LPL catalytic" evidence="12">
    <location>
        <begin position="1"/>
        <end position="185"/>
    </location>
</feature>
<dbReference type="GO" id="GO:0005737">
    <property type="term" value="C:cytoplasm"/>
    <property type="evidence" value="ECO:0007669"/>
    <property type="project" value="UniProtKB-SubCell"/>
</dbReference>
<dbReference type="NCBIfam" id="TIGR00671">
    <property type="entry name" value="baf"/>
    <property type="match status" value="1"/>
</dbReference>
<reference evidence="13" key="1">
    <citation type="submission" date="2020-11" db="EMBL/GenBank/DDBJ databases">
        <authorList>
            <person name="Tran Van P."/>
        </authorList>
    </citation>
    <scope>NUCLEOTIDE SEQUENCE</scope>
</reference>
<evidence type="ECO:0000256" key="4">
    <source>
        <dbReference type="ARBA" id="ARBA00022490"/>
    </source>
</evidence>
<dbReference type="CDD" id="cd16442">
    <property type="entry name" value="BPL"/>
    <property type="match status" value="1"/>
</dbReference>
<evidence type="ECO:0000256" key="6">
    <source>
        <dbReference type="ARBA" id="ARBA00022679"/>
    </source>
</evidence>
<keyword evidence="9" id="KW-0067">ATP-binding</keyword>
<dbReference type="SUPFAM" id="SSF55681">
    <property type="entry name" value="Class II aaRS and biotin synthetases"/>
    <property type="match status" value="1"/>
</dbReference>
<dbReference type="GO" id="GO:0004077">
    <property type="term" value="F:biotin--[biotin carboxyl-carrier protein] ligase activity"/>
    <property type="evidence" value="ECO:0007669"/>
    <property type="project" value="InterPro"/>
</dbReference>
<dbReference type="NCBIfam" id="TIGR00121">
    <property type="entry name" value="birA_ligase"/>
    <property type="match status" value="1"/>
</dbReference>
<keyword evidence="4" id="KW-0963">Cytoplasm</keyword>
<evidence type="ECO:0000256" key="2">
    <source>
        <dbReference type="ARBA" id="ARBA00004496"/>
    </source>
</evidence>
<dbReference type="EMBL" id="OB674083">
    <property type="protein sequence ID" value="CAD7235665.1"/>
    <property type="molecule type" value="Genomic_DNA"/>
</dbReference>
<dbReference type="AlphaFoldDB" id="A0A7R8WV11"/>
<keyword evidence="8" id="KW-0418">Kinase</keyword>
<dbReference type="Pfam" id="PF03099">
    <property type="entry name" value="BPL_LplA_LipB"/>
    <property type="match status" value="1"/>
</dbReference>
<dbReference type="SUPFAM" id="SSF53067">
    <property type="entry name" value="Actin-like ATPase domain"/>
    <property type="match status" value="1"/>
</dbReference>
<dbReference type="OrthoDB" id="8120714at2759"/>
<feature type="non-terminal residue" evidence="13">
    <location>
        <position position="366"/>
    </location>
</feature>
<dbReference type="Gene3D" id="2.30.30.100">
    <property type="match status" value="1"/>
</dbReference>
<dbReference type="Gene3D" id="3.60.15.10">
    <property type="entry name" value="Ribonuclease Z/Hydroxyacylglutathione hydrolase-like"/>
    <property type="match status" value="1"/>
</dbReference>
<dbReference type="InterPro" id="IPR004408">
    <property type="entry name" value="Biotin_CoA_COase_ligase"/>
</dbReference>
<dbReference type="GO" id="GO:0005524">
    <property type="term" value="F:ATP binding"/>
    <property type="evidence" value="ECO:0007669"/>
    <property type="project" value="UniProtKB-KW"/>
</dbReference>
<evidence type="ECO:0000256" key="7">
    <source>
        <dbReference type="ARBA" id="ARBA00022741"/>
    </source>
</evidence>
<sequence>MPIDWQVKLLSKVNSTQDIVMLAAQDGDPEGYVVQAMTMNQGRGRQGKSWDAPMGNVYLSALLRPTCGIERAGELAFVVAVALSEALDNYLDHDKHVKTLKWPNDILIDGLKVSGILLESNMSDGVLDGLVVGIGVNVFNAPDLATCLNKIAKEPVYVNKIRDVILEKLDEAYTLWQKEGFEPIRQKWLEQAHGLNQPITARLPKASYQGIFSGLTKEGSLVLTQEDGTEKIIHAGEIDTPEQMGADRLVGASAAVAFYQSPAIIVDFGTATTFDIIDGKGIHRGGVIAPGVNLSLRALEQAAAQLPDIKIEKPEKVIGFADEYYPGVDILLPDPTFLEDHAQDLAGMIITHAHEDHIGAVAHLWP</sequence>
<keyword evidence="10" id="KW-0630">Potassium</keyword>
<dbReference type="InterPro" id="IPR004619">
    <property type="entry name" value="Type_III_PanK"/>
</dbReference>
<dbReference type="PANTHER" id="PTHR12835:SF5">
    <property type="entry name" value="BIOTIN--PROTEIN LIGASE"/>
    <property type="match status" value="1"/>
</dbReference>
<evidence type="ECO:0000256" key="3">
    <source>
        <dbReference type="ARBA" id="ARBA00009934"/>
    </source>
</evidence>
<comment type="similarity">
    <text evidence="3">Belongs to the biotin--protein ligase family.</text>
</comment>
<dbReference type="GO" id="GO:0004594">
    <property type="term" value="F:pantothenate kinase activity"/>
    <property type="evidence" value="ECO:0007669"/>
    <property type="project" value="InterPro"/>
</dbReference>
<evidence type="ECO:0000256" key="8">
    <source>
        <dbReference type="ARBA" id="ARBA00022777"/>
    </source>
</evidence>
<evidence type="ECO:0000259" key="12">
    <source>
        <dbReference type="PROSITE" id="PS51733"/>
    </source>
</evidence>
<name>A0A7R8WV11_9CRUS</name>
<dbReference type="PROSITE" id="PS51733">
    <property type="entry name" value="BPL_LPL_CATALYTIC"/>
    <property type="match status" value="1"/>
</dbReference>
<dbReference type="Pfam" id="PF03309">
    <property type="entry name" value="Pan_kinase"/>
    <property type="match status" value="1"/>
</dbReference>
<evidence type="ECO:0000256" key="1">
    <source>
        <dbReference type="ARBA" id="ARBA00001958"/>
    </source>
</evidence>
<keyword evidence="11" id="KW-0173">Coenzyme A biosynthesis</keyword>
<dbReference type="InterPro" id="IPR004143">
    <property type="entry name" value="BPL_LPL_catalytic"/>
</dbReference>
<dbReference type="Gene3D" id="3.30.420.40">
    <property type="match status" value="1"/>
</dbReference>
<dbReference type="SUPFAM" id="SSF56281">
    <property type="entry name" value="Metallo-hydrolase/oxidoreductase"/>
    <property type="match status" value="1"/>
</dbReference>
<keyword evidence="5" id="KW-0436">Ligase</keyword>
<organism evidence="13">
    <name type="scientific">Cyprideis torosa</name>
    <dbReference type="NCBI Taxonomy" id="163714"/>
    <lineage>
        <taxon>Eukaryota</taxon>
        <taxon>Metazoa</taxon>
        <taxon>Ecdysozoa</taxon>
        <taxon>Arthropoda</taxon>
        <taxon>Crustacea</taxon>
        <taxon>Oligostraca</taxon>
        <taxon>Ostracoda</taxon>
        <taxon>Podocopa</taxon>
        <taxon>Podocopida</taxon>
        <taxon>Cytherocopina</taxon>
        <taxon>Cytheroidea</taxon>
        <taxon>Cytherideidae</taxon>
        <taxon>Cyprideis</taxon>
    </lineage>
</organism>